<dbReference type="Proteomes" id="UP001597115">
    <property type="component" value="Unassembled WGS sequence"/>
</dbReference>
<evidence type="ECO:0000313" key="2">
    <source>
        <dbReference type="EMBL" id="MFD1612705.1"/>
    </source>
</evidence>
<evidence type="ECO:0000256" key="1">
    <source>
        <dbReference type="ARBA" id="ARBA00023027"/>
    </source>
</evidence>
<organism evidence="2 3">
    <name type="scientific">Sphingomonas tabacisoli</name>
    <dbReference type="NCBI Taxonomy" id="2249466"/>
    <lineage>
        <taxon>Bacteria</taxon>
        <taxon>Pseudomonadati</taxon>
        <taxon>Pseudomonadota</taxon>
        <taxon>Alphaproteobacteria</taxon>
        <taxon>Sphingomonadales</taxon>
        <taxon>Sphingomonadaceae</taxon>
        <taxon>Sphingomonas</taxon>
    </lineage>
</organism>
<keyword evidence="1" id="KW-0520">NAD</keyword>
<dbReference type="Gene3D" id="3.40.50.720">
    <property type="entry name" value="NAD(P)-binding Rossmann-like Domain"/>
    <property type="match status" value="1"/>
</dbReference>
<accession>A0ABW4I5Y3</accession>
<reference evidence="3" key="1">
    <citation type="journal article" date="2019" name="Int. J. Syst. Evol. Microbiol.">
        <title>The Global Catalogue of Microorganisms (GCM) 10K type strain sequencing project: providing services to taxonomists for standard genome sequencing and annotation.</title>
        <authorList>
            <consortium name="The Broad Institute Genomics Platform"/>
            <consortium name="The Broad Institute Genome Sequencing Center for Infectious Disease"/>
            <person name="Wu L."/>
            <person name="Ma J."/>
        </authorList>
    </citation>
    <scope>NUCLEOTIDE SEQUENCE [LARGE SCALE GENOMIC DNA]</scope>
    <source>
        <strain evidence="3">CGMCC 1.16275</strain>
    </source>
</reference>
<name>A0ABW4I5Y3_9SPHN</name>
<sequence>MSRLVLFGPGYTGARLADRLQARGWTVTRIGRAEFDEAGHALASATHIVSTVPPGEEGDPVLTRYRPVLAQASAWIGYLSSTGVYGDTGGAWVDESAPIGAGRRSLRAAADRDWLSLGAHVFRLPGIYGPGRSPLDRIVSGQAYRVALPGQVFSRVHVDDIVSAVIAGFDAPQGAYNIADDLPAPQDEVTAYAARLLDMSLPPVVALDDLPAPARAFYSENRRIANGRAKRLLGWQPLHPTYREGLRAISATISPASVSAAPKAAVTDQR</sequence>
<dbReference type="EMBL" id="JBHUDY010000001">
    <property type="protein sequence ID" value="MFD1612705.1"/>
    <property type="molecule type" value="Genomic_DNA"/>
</dbReference>
<evidence type="ECO:0000313" key="3">
    <source>
        <dbReference type="Proteomes" id="UP001597115"/>
    </source>
</evidence>
<protein>
    <submittedName>
        <fullName evidence="2">SDR family NAD(P)-dependent oxidoreductase</fullName>
    </submittedName>
</protein>
<dbReference type="PANTHER" id="PTHR43574">
    <property type="entry name" value="EPIMERASE-RELATED"/>
    <property type="match status" value="1"/>
</dbReference>
<gene>
    <name evidence="2" type="ORF">ACFSCW_12925</name>
</gene>
<proteinExistence type="predicted"/>
<keyword evidence="3" id="KW-1185">Reference proteome</keyword>
<dbReference type="RefSeq" id="WP_380889859.1">
    <property type="nucleotide sequence ID" value="NZ_JBHUDY010000001.1"/>
</dbReference>
<dbReference type="SUPFAM" id="SSF51735">
    <property type="entry name" value="NAD(P)-binding Rossmann-fold domains"/>
    <property type="match status" value="1"/>
</dbReference>
<comment type="caution">
    <text evidence="2">The sequence shown here is derived from an EMBL/GenBank/DDBJ whole genome shotgun (WGS) entry which is preliminary data.</text>
</comment>
<dbReference type="InterPro" id="IPR036291">
    <property type="entry name" value="NAD(P)-bd_dom_sf"/>
</dbReference>